<dbReference type="Pfam" id="PF01584">
    <property type="entry name" value="CheW"/>
    <property type="match status" value="1"/>
</dbReference>
<accession>A0A517NM02</accession>
<dbReference type="GO" id="GO:0007165">
    <property type="term" value="P:signal transduction"/>
    <property type="evidence" value="ECO:0007669"/>
    <property type="project" value="InterPro"/>
</dbReference>
<dbReference type="SMART" id="SM00260">
    <property type="entry name" value="CheW"/>
    <property type="match status" value="1"/>
</dbReference>
<dbReference type="Gene3D" id="2.40.50.180">
    <property type="entry name" value="CheA-289, Domain 4"/>
    <property type="match status" value="1"/>
</dbReference>
<sequence length="184" mass="20065">MMIATQSNNETFQSTSQDSAADKKHCMFRSGGDWFAIPAVVVREITASPALVRVPDCHPCLAGICHLRAEFIPAISISGILEVNAKRDEEAESTLLVINGNVTWALLIAEAGSVETLEVLGNTEQQRETVELGTAMHRDQIVRVLDHNGIYQRVQQLVENVWALPDDAVVESLPPQTQSTSGSE</sequence>
<evidence type="ECO:0000313" key="3">
    <source>
        <dbReference type="Proteomes" id="UP000319817"/>
    </source>
</evidence>
<dbReference type="PANTHER" id="PTHR22617">
    <property type="entry name" value="CHEMOTAXIS SENSOR HISTIDINE KINASE-RELATED"/>
    <property type="match status" value="1"/>
</dbReference>
<evidence type="ECO:0000259" key="1">
    <source>
        <dbReference type="PROSITE" id="PS50851"/>
    </source>
</evidence>
<gene>
    <name evidence="2" type="ORF">K239x_00940</name>
</gene>
<dbReference type="AlphaFoldDB" id="A0A517NM02"/>
<dbReference type="PANTHER" id="PTHR22617:SF23">
    <property type="entry name" value="CHEMOTAXIS PROTEIN CHEW"/>
    <property type="match status" value="1"/>
</dbReference>
<dbReference type="SUPFAM" id="SSF50341">
    <property type="entry name" value="CheW-like"/>
    <property type="match status" value="1"/>
</dbReference>
<reference evidence="2 3" key="1">
    <citation type="submission" date="2019-02" db="EMBL/GenBank/DDBJ databases">
        <title>Deep-cultivation of Planctomycetes and their phenomic and genomic characterization uncovers novel biology.</title>
        <authorList>
            <person name="Wiegand S."/>
            <person name="Jogler M."/>
            <person name="Boedeker C."/>
            <person name="Pinto D."/>
            <person name="Vollmers J."/>
            <person name="Rivas-Marin E."/>
            <person name="Kohn T."/>
            <person name="Peeters S.H."/>
            <person name="Heuer A."/>
            <person name="Rast P."/>
            <person name="Oberbeckmann S."/>
            <person name="Bunk B."/>
            <person name="Jeske O."/>
            <person name="Meyerdierks A."/>
            <person name="Storesund J.E."/>
            <person name="Kallscheuer N."/>
            <person name="Luecker S."/>
            <person name="Lage O.M."/>
            <person name="Pohl T."/>
            <person name="Merkel B.J."/>
            <person name="Hornburger P."/>
            <person name="Mueller R.-W."/>
            <person name="Bruemmer F."/>
            <person name="Labrenz M."/>
            <person name="Spormann A.M."/>
            <person name="Op den Camp H."/>
            <person name="Overmann J."/>
            <person name="Amann R."/>
            <person name="Jetten M.S.M."/>
            <person name="Mascher T."/>
            <person name="Medema M.H."/>
            <person name="Devos D.P."/>
            <person name="Kaster A.-K."/>
            <person name="Ovreas L."/>
            <person name="Rohde M."/>
            <person name="Galperin M.Y."/>
            <person name="Jogler C."/>
        </authorList>
    </citation>
    <scope>NUCLEOTIDE SEQUENCE [LARGE SCALE GENOMIC DNA]</scope>
    <source>
        <strain evidence="2 3">K23_9</strain>
    </source>
</reference>
<proteinExistence type="predicted"/>
<dbReference type="EMBL" id="CP036526">
    <property type="protein sequence ID" value="QDT08162.1"/>
    <property type="molecule type" value="Genomic_DNA"/>
</dbReference>
<dbReference type="OrthoDB" id="276801at2"/>
<dbReference type="PROSITE" id="PS50851">
    <property type="entry name" value="CHEW"/>
    <property type="match status" value="1"/>
</dbReference>
<name>A0A517NM02_9BACT</name>
<dbReference type="InterPro" id="IPR002545">
    <property type="entry name" value="CheW-lke_dom"/>
</dbReference>
<keyword evidence="3" id="KW-1185">Reference proteome</keyword>
<dbReference type="GO" id="GO:0006935">
    <property type="term" value="P:chemotaxis"/>
    <property type="evidence" value="ECO:0007669"/>
    <property type="project" value="InterPro"/>
</dbReference>
<dbReference type="InterPro" id="IPR036061">
    <property type="entry name" value="CheW-like_dom_sf"/>
</dbReference>
<protein>
    <submittedName>
        <fullName evidence="2">CheW-like domain protein</fullName>
    </submittedName>
</protein>
<organism evidence="2 3">
    <name type="scientific">Stieleria marina</name>
    <dbReference type="NCBI Taxonomy" id="1930275"/>
    <lineage>
        <taxon>Bacteria</taxon>
        <taxon>Pseudomonadati</taxon>
        <taxon>Planctomycetota</taxon>
        <taxon>Planctomycetia</taxon>
        <taxon>Pirellulales</taxon>
        <taxon>Pirellulaceae</taxon>
        <taxon>Stieleria</taxon>
    </lineage>
</organism>
<evidence type="ECO:0000313" key="2">
    <source>
        <dbReference type="EMBL" id="QDT08162.1"/>
    </source>
</evidence>
<dbReference type="Proteomes" id="UP000319817">
    <property type="component" value="Chromosome"/>
</dbReference>
<feature type="domain" description="CheW-like" evidence="1">
    <location>
        <begin position="22"/>
        <end position="156"/>
    </location>
</feature>
<dbReference type="InterPro" id="IPR039315">
    <property type="entry name" value="CheW"/>
</dbReference>
<dbReference type="GO" id="GO:0005829">
    <property type="term" value="C:cytosol"/>
    <property type="evidence" value="ECO:0007669"/>
    <property type="project" value="TreeGrafter"/>
</dbReference>
<dbReference type="Gene3D" id="2.30.30.40">
    <property type="entry name" value="SH3 Domains"/>
    <property type="match status" value="1"/>
</dbReference>
<dbReference type="RefSeq" id="WP_145415753.1">
    <property type="nucleotide sequence ID" value="NZ_CP036526.1"/>
</dbReference>